<evidence type="ECO:0000259" key="2">
    <source>
        <dbReference type="Pfam" id="PF00144"/>
    </source>
</evidence>
<evidence type="ECO:0000313" key="5">
    <source>
        <dbReference type="Proteomes" id="UP000785679"/>
    </source>
</evidence>
<evidence type="ECO:0000259" key="3">
    <source>
        <dbReference type="Pfam" id="PF11954"/>
    </source>
</evidence>
<feature type="chain" id="PRO_5035196487" evidence="1">
    <location>
        <begin position="20"/>
        <end position="595"/>
    </location>
</feature>
<feature type="domain" description="Peptidase S12 Pab87-related C-terminal" evidence="3">
    <location>
        <begin position="410"/>
        <end position="499"/>
    </location>
</feature>
<dbReference type="Pfam" id="PF11954">
    <property type="entry name" value="DUF3471"/>
    <property type="match status" value="1"/>
</dbReference>
<name>A0A8J8SV94_HALGN</name>
<sequence length="595" mass="67557">MKLKIFLLLLCTISLQALAQKSTIKEDIRFRGLDTVFQRVLKTWHAAGFAVAVVHKNQVIYAKGFGYRDIEAKLPVTPNTLFAIGSCSKSFTTALIGMLQNEGKLNIDKPVNNYLPKLKFYNDALTNNITLRDMMSHRTGLPRFDLSWYFFNTSSVDSLIQRVQYMEPTAGIREKWQYNNFMYATQGAVAEKLTGKSWGENIKEKIFIPLEMSHSNVSIPEMEKSGEVSFGYTLREDDSIKKMEYYHIEGMSPAGAINSNLNDMAKWLIAWINNGKYGGKEVIPSAFCNEAISSQSILDGSLPSKKSPDSYFSNYGFGWFMDSYKGHYRVEHGGNIDGFTANTCFFPSDSLGIVVLSNQNVSKIPGIVRNIISDRILNLQYQDWNSKSKSEEVQANKEREQAINEKNASAKHNPATHPLNNFAGNYSHPAYGTMKIYVENDSLFTKTHTHIYWLRHGNYNAFELFEKDPKEGIDLAKVFGINIQFHLSISGEVDGFESELEGGIKPFLFVREEEKKPVTNENAKKQPVFAGFLIQNLGFRSKIKERAKNTDTLRGKPLQFRQFLCGFEKRVSLIKFESVSILRKVIISCFSLLLR</sequence>
<dbReference type="AlphaFoldDB" id="A0A8J8SV94"/>
<evidence type="ECO:0000313" key="4">
    <source>
        <dbReference type="EMBL" id="TNV71673.1"/>
    </source>
</evidence>
<dbReference type="Proteomes" id="UP000785679">
    <property type="component" value="Unassembled WGS sequence"/>
</dbReference>
<proteinExistence type="predicted"/>
<keyword evidence="5" id="KW-1185">Reference proteome</keyword>
<dbReference type="SUPFAM" id="SSF56601">
    <property type="entry name" value="beta-lactamase/transpeptidase-like"/>
    <property type="match status" value="1"/>
</dbReference>
<comment type="caution">
    <text evidence="4">The sequence shown here is derived from an EMBL/GenBank/DDBJ whole genome shotgun (WGS) entry which is preliminary data.</text>
</comment>
<dbReference type="Gene3D" id="3.40.710.10">
    <property type="entry name" value="DD-peptidase/beta-lactamase superfamily"/>
    <property type="match status" value="1"/>
</dbReference>
<evidence type="ECO:0000256" key="1">
    <source>
        <dbReference type="SAM" id="SignalP"/>
    </source>
</evidence>
<dbReference type="PANTHER" id="PTHR46825">
    <property type="entry name" value="D-ALANYL-D-ALANINE-CARBOXYPEPTIDASE/ENDOPEPTIDASE AMPH"/>
    <property type="match status" value="1"/>
</dbReference>
<dbReference type="PANTHER" id="PTHR46825:SF15">
    <property type="entry name" value="BETA-LACTAMASE-RELATED DOMAIN-CONTAINING PROTEIN"/>
    <property type="match status" value="1"/>
</dbReference>
<dbReference type="InterPro" id="IPR001466">
    <property type="entry name" value="Beta-lactam-related"/>
</dbReference>
<keyword evidence="1" id="KW-0732">Signal</keyword>
<gene>
    <name evidence="4" type="ORF">FGO68_gene11060</name>
</gene>
<dbReference type="OrthoDB" id="5946976at2759"/>
<dbReference type="InterPro" id="IPR021860">
    <property type="entry name" value="Peptidase_S12_Pab87-rel_C"/>
</dbReference>
<feature type="domain" description="Beta-lactamase-related" evidence="2">
    <location>
        <begin position="34"/>
        <end position="362"/>
    </location>
</feature>
<accession>A0A8J8SV94</accession>
<dbReference type="Gene3D" id="2.40.128.600">
    <property type="match status" value="1"/>
</dbReference>
<organism evidence="4 5">
    <name type="scientific">Halteria grandinella</name>
    <dbReference type="NCBI Taxonomy" id="5974"/>
    <lineage>
        <taxon>Eukaryota</taxon>
        <taxon>Sar</taxon>
        <taxon>Alveolata</taxon>
        <taxon>Ciliophora</taxon>
        <taxon>Intramacronucleata</taxon>
        <taxon>Spirotrichea</taxon>
        <taxon>Stichotrichia</taxon>
        <taxon>Sporadotrichida</taxon>
        <taxon>Halteriidae</taxon>
        <taxon>Halteria</taxon>
    </lineage>
</organism>
<dbReference type="InterPro" id="IPR050491">
    <property type="entry name" value="AmpC-like"/>
</dbReference>
<reference evidence="4" key="1">
    <citation type="submission" date="2019-06" db="EMBL/GenBank/DDBJ databases">
        <authorList>
            <person name="Zheng W."/>
        </authorList>
    </citation>
    <scope>NUCLEOTIDE SEQUENCE</scope>
    <source>
        <strain evidence="4">QDHG01</strain>
    </source>
</reference>
<protein>
    <submittedName>
        <fullName evidence="4">Uncharacterized protein</fullName>
    </submittedName>
</protein>
<feature type="signal peptide" evidence="1">
    <location>
        <begin position="1"/>
        <end position="19"/>
    </location>
</feature>
<dbReference type="EMBL" id="RRYP01029739">
    <property type="protein sequence ID" value="TNV71673.1"/>
    <property type="molecule type" value="Genomic_DNA"/>
</dbReference>
<dbReference type="Pfam" id="PF00144">
    <property type="entry name" value="Beta-lactamase"/>
    <property type="match status" value="1"/>
</dbReference>
<dbReference type="InterPro" id="IPR012338">
    <property type="entry name" value="Beta-lactam/transpept-like"/>
</dbReference>